<evidence type="ECO:0000313" key="9">
    <source>
        <dbReference type="EMBL" id="MCJ8211085.1"/>
    </source>
</evidence>
<dbReference type="InterPro" id="IPR036890">
    <property type="entry name" value="HATPase_C_sf"/>
</dbReference>
<feature type="transmembrane region" description="Helical" evidence="7">
    <location>
        <begin position="128"/>
        <end position="144"/>
    </location>
</feature>
<evidence type="ECO:0000313" key="10">
    <source>
        <dbReference type="Proteomes" id="UP001139450"/>
    </source>
</evidence>
<feature type="domain" description="Histidine kinase" evidence="8">
    <location>
        <begin position="229"/>
        <end position="443"/>
    </location>
</feature>
<keyword evidence="7" id="KW-0812">Transmembrane</keyword>
<dbReference type="InterPro" id="IPR003594">
    <property type="entry name" value="HATPase_dom"/>
</dbReference>
<accession>A0A9X1X682</accession>
<evidence type="ECO:0000256" key="2">
    <source>
        <dbReference type="ARBA" id="ARBA00012438"/>
    </source>
</evidence>
<keyword evidence="5 9" id="KW-0418">Kinase</keyword>
<dbReference type="SMART" id="SM00388">
    <property type="entry name" value="HisKA"/>
    <property type="match status" value="1"/>
</dbReference>
<dbReference type="Gene3D" id="3.30.565.10">
    <property type="entry name" value="Histidine kinase-like ATPase, C-terminal domain"/>
    <property type="match status" value="1"/>
</dbReference>
<keyword evidence="6" id="KW-0902">Two-component regulatory system</keyword>
<dbReference type="Gene3D" id="1.10.287.130">
    <property type="match status" value="1"/>
</dbReference>
<proteinExistence type="predicted"/>
<dbReference type="InterPro" id="IPR005467">
    <property type="entry name" value="His_kinase_dom"/>
</dbReference>
<evidence type="ECO:0000259" key="8">
    <source>
        <dbReference type="PROSITE" id="PS50109"/>
    </source>
</evidence>
<dbReference type="InterPro" id="IPR036097">
    <property type="entry name" value="HisK_dim/P_sf"/>
</dbReference>
<keyword evidence="7" id="KW-1133">Transmembrane helix</keyword>
<keyword evidence="4" id="KW-0808">Transferase</keyword>
<dbReference type="AlphaFoldDB" id="A0A9X1X682"/>
<sequence>METYFLRSIPVKYRTGYRKYYMLQNLKAVQIAAVIFFTLNIVLRVFYFLLSEGVTHAQNFPEFNVTNWAYLALTPVFIIAANIQLASFKKNKKVSGGMSALVNLFAIYIIACGLASAIISTHDPRNSLILYLIALIFTGTVFLFEWEDTIMLTVVTEIIFTGVLFYCNLDATEMIYNQVMSVFLLAGFFFISRYVYSFRAAFYLQLVDIETKNAEIEKASAFKNDVLGMVAHDLRNPIGAIESIALIMELDNLDEDMEDNVNMIKSSCLKARSIINDLLEVARNEGNAELQTQKVELNELLSVIINEWNFRDEIKNHIVLESTRDEIYADINVEKFQRVIDNLISNALKFSKDADKVEVFLKQLSDGVQIEIKDYGLGIPEKMLPHIFERFSKAGRKGLRGELSTGLGLSIVRQIVEKHHGKIEVESQENKGSTFRINLPQAV</sequence>
<dbReference type="PANTHER" id="PTHR43711">
    <property type="entry name" value="TWO-COMPONENT HISTIDINE KINASE"/>
    <property type="match status" value="1"/>
</dbReference>
<keyword evidence="7" id="KW-0472">Membrane</keyword>
<dbReference type="SUPFAM" id="SSF47384">
    <property type="entry name" value="Homodimeric domain of signal transducing histidine kinase"/>
    <property type="match status" value="1"/>
</dbReference>
<feature type="transmembrane region" description="Helical" evidence="7">
    <location>
        <begin position="100"/>
        <end position="122"/>
    </location>
</feature>
<protein>
    <recommendedName>
        <fullName evidence="2">histidine kinase</fullName>
        <ecNumber evidence="2">2.7.13.3</ecNumber>
    </recommendedName>
</protein>
<comment type="catalytic activity">
    <reaction evidence="1">
        <text>ATP + protein L-histidine = ADP + protein N-phospho-L-histidine.</text>
        <dbReference type="EC" id="2.7.13.3"/>
    </reaction>
</comment>
<dbReference type="EMBL" id="JALJEJ010000007">
    <property type="protein sequence ID" value="MCJ8211085.1"/>
    <property type="molecule type" value="Genomic_DNA"/>
</dbReference>
<feature type="transmembrane region" description="Helical" evidence="7">
    <location>
        <begin position="151"/>
        <end position="169"/>
    </location>
</feature>
<dbReference type="CDD" id="cd00082">
    <property type="entry name" value="HisKA"/>
    <property type="match status" value="1"/>
</dbReference>
<dbReference type="EC" id="2.7.13.3" evidence="2"/>
<dbReference type="InterPro" id="IPR004358">
    <property type="entry name" value="Sig_transdc_His_kin-like_C"/>
</dbReference>
<feature type="transmembrane region" description="Helical" evidence="7">
    <location>
        <begin position="68"/>
        <end position="88"/>
    </location>
</feature>
<keyword evidence="3" id="KW-0597">Phosphoprotein</keyword>
<evidence type="ECO:0000256" key="5">
    <source>
        <dbReference type="ARBA" id="ARBA00022777"/>
    </source>
</evidence>
<feature type="transmembrane region" description="Helical" evidence="7">
    <location>
        <begin position="175"/>
        <end position="196"/>
    </location>
</feature>
<dbReference type="Pfam" id="PF02518">
    <property type="entry name" value="HATPase_c"/>
    <property type="match status" value="1"/>
</dbReference>
<dbReference type="FunFam" id="3.30.565.10:FF:000006">
    <property type="entry name" value="Sensor histidine kinase WalK"/>
    <property type="match status" value="1"/>
</dbReference>
<dbReference type="CDD" id="cd00075">
    <property type="entry name" value="HATPase"/>
    <property type="match status" value="1"/>
</dbReference>
<name>A0A9X1X682_9SPHI</name>
<dbReference type="Pfam" id="PF00512">
    <property type="entry name" value="HisKA"/>
    <property type="match status" value="1"/>
</dbReference>
<dbReference type="PANTHER" id="PTHR43711:SF1">
    <property type="entry name" value="HISTIDINE KINASE 1"/>
    <property type="match status" value="1"/>
</dbReference>
<evidence type="ECO:0000256" key="3">
    <source>
        <dbReference type="ARBA" id="ARBA00022553"/>
    </source>
</evidence>
<dbReference type="SUPFAM" id="SSF55874">
    <property type="entry name" value="ATPase domain of HSP90 chaperone/DNA topoisomerase II/histidine kinase"/>
    <property type="match status" value="1"/>
</dbReference>
<dbReference type="Proteomes" id="UP001139450">
    <property type="component" value="Unassembled WGS sequence"/>
</dbReference>
<feature type="transmembrane region" description="Helical" evidence="7">
    <location>
        <begin position="28"/>
        <end position="48"/>
    </location>
</feature>
<dbReference type="RefSeq" id="WP_245131352.1">
    <property type="nucleotide sequence ID" value="NZ_JALJEJ010000007.1"/>
</dbReference>
<evidence type="ECO:0000256" key="4">
    <source>
        <dbReference type="ARBA" id="ARBA00022679"/>
    </source>
</evidence>
<gene>
    <name evidence="9" type="ORF">MUY27_15305</name>
</gene>
<keyword evidence="10" id="KW-1185">Reference proteome</keyword>
<organism evidence="9 10">
    <name type="scientific">Mucilaginibacter straminoryzae</name>
    <dbReference type="NCBI Taxonomy" id="2932774"/>
    <lineage>
        <taxon>Bacteria</taxon>
        <taxon>Pseudomonadati</taxon>
        <taxon>Bacteroidota</taxon>
        <taxon>Sphingobacteriia</taxon>
        <taxon>Sphingobacteriales</taxon>
        <taxon>Sphingobacteriaceae</taxon>
        <taxon>Mucilaginibacter</taxon>
    </lineage>
</organism>
<dbReference type="GO" id="GO:0000155">
    <property type="term" value="F:phosphorelay sensor kinase activity"/>
    <property type="evidence" value="ECO:0007669"/>
    <property type="project" value="InterPro"/>
</dbReference>
<dbReference type="InterPro" id="IPR003661">
    <property type="entry name" value="HisK_dim/P_dom"/>
</dbReference>
<evidence type="ECO:0000256" key="6">
    <source>
        <dbReference type="ARBA" id="ARBA00023012"/>
    </source>
</evidence>
<dbReference type="PRINTS" id="PR00344">
    <property type="entry name" value="BCTRLSENSOR"/>
</dbReference>
<comment type="caution">
    <text evidence="9">The sequence shown here is derived from an EMBL/GenBank/DDBJ whole genome shotgun (WGS) entry which is preliminary data.</text>
</comment>
<evidence type="ECO:0000256" key="1">
    <source>
        <dbReference type="ARBA" id="ARBA00000085"/>
    </source>
</evidence>
<evidence type="ECO:0000256" key="7">
    <source>
        <dbReference type="SAM" id="Phobius"/>
    </source>
</evidence>
<dbReference type="PROSITE" id="PS50109">
    <property type="entry name" value="HIS_KIN"/>
    <property type="match status" value="1"/>
</dbReference>
<reference evidence="9" key="1">
    <citation type="submission" date="2022-04" db="EMBL/GenBank/DDBJ databases">
        <title>Mucilaginibacter sp. RS28 isolated from freshwater.</title>
        <authorList>
            <person name="Ko S.-R."/>
        </authorList>
    </citation>
    <scope>NUCLEOTIDE SEQUENCE</scope>
    <source>
        <strain evidence="9">RS28</strain>
    </source>
</reference>
<dbReference type="SMART" id="SM00387">
    <property type="entry name" value="HATPase_c"/>
    <property type="match status" value="1"/>
</dbReference>
<dbReference type="InterPro" id="IPR050736">
    <property type="entry name" value="Sensor_HK_Regulatory"/>
</dbReference>